<sequence>MSPQDVWANTKPGEGRGPSDVLSLIPSFGSAALTLIAFVAALSVIVFVHEYGHYIVGRWSGIHAEVFSLGFGPVLWSRMDKRGTRWQLAALPFGGYVKFLGDSNAASGKDAEAISRLAPEEQRHTMHGAPLWARAATVAAGPMANFLFSTLVFLVFAMAWGVPTTAPVVGAVKPMPAFADSLQAGDRITALAGTETPDLAAFIAAAQTLPPAPSAEYAIERDGNALTVQGPYPFPPVVDGVQPQSAAMDAGIQVGDVVTQIDGAPIWAFEQLRSAIGASEGQTVTLTVWRNGATQELDLTPRRADLPTADGGFETRWLIGLTGGLVIEPETRTPNPWEALKLGVSQTWALITTTLSGLWHMVTGAISTCNLQGPIGIAETSADAASQGGASFVWFIAMLSTAVGLMNLFPIPVLDGGHLVFHAWEAVTGHPPTERALRVLMTLGLSILLTLMLFAIGNDLLFCA</sequence>
<comment type="subcellular location">
    <subcellularLocation>
        <location evidence="2">Membrane</location>
        <topology evidence="2">Multi-pass membrane protein</topology>
    </subcellularLocation>
</comment>
<dbReference type="InterPro" id="IPR001478">
    <property type="entry name" value="PDZ"/>
</dbReference>
<dbReference type="PANTHER" id="PTHR42837:SF2">
    <property type="entry name" value="MEMBRANE METALLOPROTEASE ARASP2, CHLOROPLASTIC-RELATED"/>
    <property type="match status" value="1"/>
</dbReference>
<evidence type="ECO:0000256" key="11">
    <source>
        <dbReference type="RuleBase" id="RU362031"/>
    </source>
</evidence>
<feature type="transmembrane region" description="Helical" evidence="11">
    <location>
        <begin position="392"/>
        <end position="414"/>
    </location>
</feature>
<keyword evidence="14" id="KW-1185">Reference proteome</keyword>
<feature type="transmembrane region" description="Helical" evidence="11">
    <location>
        <begin position="435"/>
        <end position="456"/>
    </location>
</feature>
<feature type="transmembrane region" description="Helical" evidence="11">
    <location>
        <begin position="21"/>
        <end position="48"/>
    </location>
</feature>
<comment type="similarity">
    <text evidence="3 11">Belongs to the peptidase M50B family.</text>
</comment>
<feature type="transmembrane region" description="Helical" evidence="11">
    <location>
        <begin position="131"/>
        <end position="160"/>
    </location>
</feature>
<dbReference type="Pfam" id="PF17820">
    <property type="entry name" value="PDZ_6"/>
    <property type="match status" value="1"/>
</dbReference>
<evidence type="ECO:0000256" key="1">
    <source>
        <dbReference type="ARBA" id="ARBA00001947"/>
    </source>
</evidence>
<evidence type="ECO:0000256" key="3">
    <source>
        <dbReference type="ARBA" id="ARBA00007931"/>
    </source>
</evidence>
<dbReference type="InterPro" id="IPR008915">
    <property type="entry name" value="Peptidase_M50"/>
</dbReference>
<gene>
    <name evidence="13" type="primary">rseP</name>
    <name evidence="13" type="ORF">JO391_08390</name>
</gene>
<dbReference type="EC" id="3.4.24.-" evidence="11"/>
<feature type="transmembrane region" description="Helical" evidence="11">
    <location>
        <begin position="54"/>
        <end position="76"/>
    </location>
</feature>
<dbReference type="GO" id="GO:0004222">
    <property type="term" value="F:metalloendopeptidase activity"/>
    <property type="evidence" value="ECO:0007669"/>
    <property type="project" value="InterPro"/>
</dbReference>
<evidence type="ECO:0000256" key="6">
    <source>
        <dbReference type="ARBA" id="ARBA00022801"/>
    </source>
</evidence>
<evidence type="ECO:0000256" key="9">
    <source>
        <dbReference type="ARBA" id="ARBA00023049"/>
    </source>
</evidence>
<dbReference type="GO" id="GO:0006508">
    <property type="term" value="P:proteolysis"/>
    <property type="evidence" value="ECO:0007669"/>
    <property type="project" value="UniProtKB-KW"/>
</dbReference>
<dbReference type="KEGG" id="nsm:JO391_08390"/>
<evidence type="ECO:0000313" key="13">
    <source>
        <dbReference type="EMBL" id="QYZ71896.1"/>
    </source>
</evidence>
<keyword evidence="6 11" id="KW-0378">Hydrolase</keyword>
<feature type="domain" description="PDZ" evidence="12">
    <location>
        <begin position="222"/>
        <end position="292"/>
    </location>
</feature>
<dbReference type="SMART" id="SM00228">
    <property type="entry name" value="PDZ"/>
    <property type="match status" value="1"/>
</dbReference>
<dbReference type="GO" id="GO:0016020">
    <property type="term" value="C:membrane"/>
    <property type="evidence" value="ECO:0007669"/>
    <property type="project" value="UniProtKB-SubCell"/>
</dbReference>
<keyword evidence="5 11" id="KW-0812">Transmembrane</keyword>
<dbReference type="Gene3D" id="2.30.42.10">
    <property type="match status" value="2"/>
</dbReference>
<dbReference type="InterPro" id="IPR036034">
    <property type="entry name" value="PDZ_sf"/>
</dbReference>
<evidence type="ECO:0000256" key="2">
    <source>
        <dbReference type="ARBA" id="ARBA00004141"/>
    </source>
</evidence>
<keyword evidence="7 11" id="KW-0862">Zinc</keyword>
<keyword evidence="11" id="KW-0479">Metal-binding</keyword>
<dbReference type="AlphaFoldDB" id="A0A8G0ZV27"/>
<evidence type="ECO:0000256" key="7">
    <source>
        <dbReference type="ARBA" id="ARBA00022833"/>
    </source>
</evidence>
<dbReference type="NCBIfam" id="TIGR00054">
    <property type="entry name" value="RIP metalloprotease RseP"/>
    <property type="match status" value="1"/>
</dbReference>
<keyword evidence="10 11" id="KW-0472">Membrane</keyword>
<keyword evidence="4" id="KW-0645">Protease</keyword>
<dbReference type="GO" id="GO:0046872">
    <property type="term" value="F:metal ion binding"/>
    <property type="evidence" value="ECO:0007669"/>
    <property type="project" value="UniProtKB-KW"/>
</dbReference>
<dbReference type="InterPro" id="IPR004387">
    <property type="entry name" value="Pept_M50_Zn"/>
</dbReference>
<evidence type="ECO:0000256" key="5">
    <source>
        <dbReference type="ARBA" id="ARBA00022692"/>
    </source>
</evidence>
<accession>A0A8G0ZV27</accession>
<keyword evidence="9 11" id="KW-0482">Metalloprotease</keyword>
<organism evidence="13 14">
    <name type="scientific">Neotabrizicola shimadae</name>
    <dbReference type="NCBI Taxonomy" id="2807096"/>
    <lineage>
        <taxon>Bacteria</taxon>
        <taxon>Pseudomonadati</taxon>
        <taxon>Pseudomonadota</taxon>
        <taxon>Alphaproteobacteria</taxon>
        <taxon>Rhodobacterales</taxon>
        <taxon>Paracoccaceae</taxon>
        <taxon>Neotabrizicola</taxon>
    </lineage>
</organism>
<dbReference type="Pfam" id="PF02163">
    <property type="entry name" value="Peptidase_M50"/>
    <property type="match status" value="1"/>
</dbReference>
<dbReference type="EMBL" id="CP069370">
    <property type="protein sequence ID" value="QYZ71896.1"/>
    <property type="molecule type" value="Genomic_DNA"/>
</dbReference>
<keyword evidence="8 11" id="KW-1133">Transmembrane helix</keyword>
<evidence type="ECO:0000259" key="12">
    <source>
        <dbReference type="SMART" id="SM00228"/>
    </source>
</evidence>
<comment type="cofactor">
    <cofactor evidence="1 11">
        <name>Zn(2+)</name>
        <dbReference type="ChEBI" id="CHEBI:29105"/>
    </cofactor>
</comment>
<dbReference type="InterPro" id="IPR041489">
    <property type="entry name" value="PDZ_6"/>
</dbReference>
<dbReference type="Proteomes" id="UP000826300">
    <property type="component" value="Chromosome"/>
</dbReference>
<protein>
    <recommendedName>
        <fullName evidence="11">Zinc metalloprotease</fullName>
        <ecNumber evidence="11">3.4.24.-</ecNumber>
    </recommendedName>
</protein>
<proteinExistence type="inferred from homology"/>
<evidence type="ECO:0000256" key="4">
    <source>
        <dbReference type="ARBA" id="ARBA00022670"/>
    </source>
</evidence>
<evidence type="ECO:0000313" key="14">
    <source>
        <dbReference type="Proteomes" id="UP000826300"/>
    </source>
</evidence>
<dbReference type="CDD" id="cd23081">
    <property type="entry name" value="cpPDZ_EcRseP-like"/>
    <property type="match status" value="1"/>
</dbReference>
<name>A0A8G0ZV27_9RHOB</name>
<dbReference type="SUPFAM" id="SSF50156">
    <property type="entry name" value="PDZ domain-like"/>
    <property type="match status" value="2"/>
</dbReference>
<dbReference type="CDD" id="cd06163">
    <property type="entry name" value="S2P-M50_PDZ_RseP-like"/>
    <property type="match status" value="1"/>
</dbReference>
<reference evidence="13" key="1">
    <citation type="submission" date="2021-02" db="EMBL/GenBank/DDBJ databases">
        <title>Rhodobacter shimadae sp. nov., an aerobic anoxygenic phototrophic bacterium isolated from a hot spring.</title>
        <authorList>
            <person name="Muramatsu S."/>
            <person name="Haruta S."/>
            <person name="Hirose S."/>
            <person name="Hanada S."/>
        </authorList>
    </citation>
    <scope>NUCLEOTIDE SEQUENCE</scope>
    <source>
        <strain evidence="13">N10</strain>
    </source>
</reference>
<evidence type="ECO:0000256" key="10">
    <source>
        <dbReference type="ARBA" id="ARBA00023136"/>
    </source>
</evidence>
<dbReference type="PANTHER" id="PTHR42837">
    <property type="entry name" value="REGULATOR OF SIGMA-E PROTEASE RSEP"/>
    <property type="match status" value="1"/>
</dbReference>
<evidence type="ECO:0000256" key="8">
    <source>
        <dbReference type="ARBA" id="ARBA00022989"/>
    </source>
</evidence>